<reference evidence="3 4" key="1">
    <citation type="submission" date="2016-06" db="EMBL/GenBank/DDBJ databases">
        <title>Complete genome sequences of Bordetella bronchialis and Bordetella flabilis.</title>
        <authorList>
            <person name="LiPuma J.J."/>
            <person name="Spilker T."/>
        </authorList>
    </citation>
    <scope>NUCLEOTIDE SEQUENCE [LARGE SCALE GENOMIC DNA]</scope>
    <source>
        <strain evidence="3 4">AU17976</strain>
    </source>
</reference>
<dbReference type="EMBL" id="CP016171">
    <property type="protein sequence ID" value="ANN70917.1"/>
    <property type="molecule type" value="Genomic_DNA"/>
</dbReference>
<dbReference type="AlphaFoldDB" id="A0A193FT37"/>
<gene>
    <name evidence="3" type="ORF">BAU08_05845</name>
</gene>
<feature type="domain" description="Phage tail lysozyme" evidence="2">
    <location>
        <begin position="458"/>
        <end position="591"/>
    </location>
</feature>
<feature type="region of interest" description="Disordered" evidence="1">
    <location>
        <begin position="596"/>
        <end position="620"/>
    </location>
</feature>
<organism evidence="3 4">
    <name type="scientific">Bordetella bronchialis</name>
    <dbReference type="NCBI Taxonomy" id="463025"/>
    <lineage>
        <taxon>Bacteria</taxon>
        <taxon>Pseudomonadati</taxon>
        <taxon>Pseudomonadota</taxon>
        <taxon>Betaproteobacteria</taxon>
        <taxon>Burkholderiales</taxon>
        <taxon>Alcaligenaceae</taxon>
        <taxon>Bordetella</taxon>
    </lineage>
</organism>
<protein>
    <recommendedName>
        <fullName evidence="2">Phage tail lysozyme domain-containing protein</fullName>
    </recommendedName>
</protein>
<name>A0A193FT37_9BORD</name>
<feature type="compositionally biased region" description="Low complexity" evidence="1">
    <location>
        <begin position="596"/>
        <end position="606"/>
    </location>
</feature>
<evidence type="ECO:0000259" key="2">
    <source>
        <dbReference type="Pfam" id="PF18013"/>
    </source>
</evidence>
<dbReference type="Proteomes" id="UP000092213">
    <property type="component" value="Chromosome"/>
</dbReference>
<proteinExistence type="predicted"/>
<dbReference type="Gene3D" id="1.10.530.10">
    <property type="match status" value="1"/>
</dbReference>
<evidence type="ECO:0000313" key="3">
    <source>
        <dbReference type="EMBL" id="ANN70917.1"/>
    </source>
</evidence>
<sequence length="671" mass="70542">MANDLVFRITAVDNATKVAKGVRSALARVTDPIGKLTNRLARAGRLGTAAFEKAAAGMQTVALGARTVSDRIASIIPGMTALTGLAGTAGIGALAERWGNLGFRLASTSRQLGMSTQSLQAWHYAAQRAGVTAEQFDQSMLSSQNTIREAAFGANPQAMMLLSRLGVQISKGKDGQIDYQKTQQDILTALQQVKNPAGQRTAADALGVGALLPMIQRGTFNADRQRAVANGYAPSEDAIQRAAAFRDRLNDLSSGASALANTIGDKLVPVLTPMVEKLSAWLSENRVDIANRFADAVGKFTAWINSVDWGGWYDRINKVVDAFGGWGSVLRDIVALKIAGVILGWSAALLGLVANLGAAATAMKAFKTEAAVGGAGGLGFLGKAGLAGVASEIALEVAKQLGLPDVNKSQGEQDVQNGNWWAASTHLSAGDFLTAARDHIFGNPGKAAQSAANPQSAEIMRQFMAMGVSRKVAAGLVGNAWQESHDFNPHAVGDGGQAYGMFQWHPDRQANFARWAGHDIRQSTREEQMQFKLYELRQQMGGKLWDRINSDSTAAEVGADISRFDQRPGTSPAAKAQEAKNRAAYAQAIYDAPDAPAGAPAAAAPGATPPAPSAAGQATAPDVQSMVSAFDESLRKLALHINVSAPAGTRVETAEQHYSRITYAMPGGNLP</sequence>
<dbReference type="RefSeq" id="WP_066668519.1">
    <property type="nucleotide sequence ID" value="NZ_CP016171.1"/>
</dbReference>
<dbReference type="Pfam" id="PF18013">
    <property type="entry name" value="Phage_lysozyme2"/>
    <property type="match status" value="1"/>
</dbReference>
<evidence type="ECO:0000313" key="4">
    <source>
        <dbReference type="Proteomes" id="UP000092213"/>
    </source>
</evidence>
<dbReference type="InterPro" id="IPR041219">
    <property type="entry name" value="Phage_lysozyme2"/>
</dbReference>
<accession>A0A193FT37</accession>
<evidence type="ECO:0000256" key="1">
    <source>
        <dbReference type="SAM" id="MobiDB-lite"/>
    </source>
</evidence>
<dbReference type="STRING" id="463025.BAU08_05845"/>